<proteinExistence type="predicted"/>
<evidence type="ECO:0008006" key="4">
    <source>
        <dbReference type="Google" id="ProtNLM"/>
    </source>
</evidence>
<feature type="signal peptide" evidence="1">
    <location>
        <begin position="1"/>
        <end position="20"/>
    </location>
</feature>
<keyword evidence="3" id="KW-1185">Reference proteome</keyword>
<feature type="chain" id="PRO_5001801853" description="Secretion system C-terminal sorting domain-containing protein" evidence="1">
    <location>
        <begin position="21"/>
        <end position="148"/>
    </location>
</feature>
<keyword evidence="1" id="KW-0732">Signal</keyword>
<protein>
    <recommendedName>
        <fullName evidence="4">Secretion system C-terminal sorting domain-containing protein</fullName>
    </recommendedName>
</protein>
<evidence type="ECO:0000313" key="3">
    <source>
        <dbReference type="Proteomes" id="UP000028705"/>
    </source>
</evidence>
<name>A0A085ZZ68_9FLAO</name>
<organism evidence="2 3">
    <name type="scientific">Chryseobacterium soli</name>
    <dbReference type="NCBI Taxonomy" id="445961"/>
    <lineage>
        <taxon>Bacteria</taxon>
        <taxon>Pseudomonadati</taxon>
        <taxon>Bacteroidota</taxon>
        <taxon>Flavobacteriia</taxon>
        <taxon>Flavobacteriales</taxon>
        <taxon>Weeksellaceae</taxon>
        <taxon>Chryseobacterium group</taxon>
        <taxon>Chryseobacterium</taxon>
    </lineage>
</organism>
<gene>
    <name evidence="2" type="ORF">IW15_22565</name>
</gene>
<dbReference type="AlphaFoldDB" id="A0A085ZZ68"/>
<dbReference type="Proteomes" id="UP000028705">
    <property type="component" value="Unassembled WGS sequence"/>
</dbReference>
<evidence type="ECO:0000313" key="2">
    <source>
        <dbReference type="EMBL" id="KFF09732.1"/>
    </source>
</evidence>
<sequence>MMKSIFMIAFLISLGSNLSAQTVIFEYDEAGNQVLRGLCDACKSSSKISTLAESKSQTISEGVANSIQVAPVPVKTILTILWDVKIKDYIKRIELVPYNDVRILNVFDVKNTSNTSCVFNMESYPYGVYYLKFYLSDGTIYTKTITKN</sequence>
<accession>A0A085ZZ68</accession>
<reference evidence="2 3" key="1">
    <citation type="submission" date="2014-07" db="EMBL/GenBank/DDBJ databases">
        <title>Genome of Chryseobacterium soli DSM 19298.</title>
        <authorList>
            <person name="Stropko S.J."/>
            <person name="Pipes S.E."/>
            <person name="Newman J."/>
        </authorList>
    </citation>
    <scope>NUCLEOTIDE SEQUENCE [LARGE SCALE GENOMIC DNA]</scope>
    <source>
        <strain evidence="2 3">DSM 19298</strain>
    </source>
</reference>
<dbReference type="eggNOG" id="ENOG50311EE">
    <property type="taxonomic scope" value="Bacteria"/>
</dbReference>
<evidence type="ECO:0000256" key="1">
    <source>
        <dbReference type="SAM" id="SignalP"/>
    </source>
</evidence>
<dbReference type="EMBL" id="JPRH01000018">
    <property type="protein sequence ID" value="KFF09732.1"/>
    <property type="molecule type" value="Genomic_DNA"/>
</dbReference>
<comment type="caution">
    <text evidence="2">The sequence shown here is derived from an EMBL/GenBank/DDBJ whole genome shotgun (WGS) entry which is preliminary data.</text>
</comment>
<dbReference type="RefSeq" id="WP_034715665.1">
    <property type="nucleotide sequence ID" value="NZ_JPRH01000018.1"/>
</dbReference>
<dbReference type="OrthoDB" id="1266341at2"/>